<dbReference type="InterPro" id="IPR038765">
    <property type="entry name" value="Papain-like_cys_pep_sf"/>
</dbReference>
<evidence type="ECO:0008006" key="3">
    <source>
        <dbReference type="Google" id="ProtNLM"/>
    </source>
</evidence>
<dbReference type="InterPro" id="IPR024453">
    <property type="entry name" value="Peptidase_C92"/>
</dbReference>
<evidence type="ECO:0000313" key="1">
    <source>
        <dbReference type="EMBL" id="RSI09368.1"/>
    </source>
</evidence>
<name>A0AAE8FY08_STRSA</name>
<protein>
    <recommendedName>
        <fullName evidence="3">UDP-N-acetylmuramoylalanyl-D-glutamate--2, 6-diaminopimelate ligase</fullName>
    </recommendedName>
</protein>
<dbReference type="SUPFAM" id="SSF54001">
    <property type="entry name" value="Cysteine proteinases"/>
    <property type="match status" value="1"/>
</dbReference>
<evidence type="ECO:0000313" key="2">
    <source>
        <dbReference type="Proteomes" id="UP000272846"/>
    </source>
</evidence>
<dbReference type="AlphaFoldDB" id="A0AAE8FY08"/>
<reference evidence="1 2" key="1">
    <citation type="submission" date="2018-11" db="EMBL/GenBank/DDBJ databases">
        <title>Species Designations Belie Phenotypic and Genotypic Heterogeneity in Oral Streptococci.</title>
        <authorList>
            <person name="Velsko I."/>
        </authorList>
    </citation>
    <scope>NUCLEOTIDE SEQUENCE [LARGE SCALE GENOMIC DNA]</scope>
    <source>
        <strain evidence="1 2">KLC04</strain>
    </source>
</reference>
<dbReference type="Proteomes" id="UP000272846">
    <property type="component" value="Unassembled WGS sequence"/>
</dbReference>
<dbReference type="EMBL" id="RJMK01000001">
    <property type="protein sequence ID" value="RSI09368.1"/>
    <property type="molecule type" value="Genomic_DNA"/>
</dbReference>
<proteinExistence type="predicted"/>
<dbReference type="RefSeq" id="WP_125444624.1">
    <property type="nucleotide sequence ID" value="NZ_CP076613.1"/>
</dbReference>
<dbReference type="Pfam" id="PF05708">
    <property type="entry name" value="Peptidase_C92"/>
    <property type="match status" value="1"/>
</dbReference>
<sequence>MKIQDLQDGDLIFTVGSSEIAAAIRAATGSYSHVAIFFNGEIFHATHEKGVVNQDLSDFLQDEDVGYDVYRYPAIEAEAVFKRAKLHLGMPYNFSFYPQSDGFYCSEYIAEILPIFDTIPMQFGDEENQISGFWQEYYRELGLDVPLNQPGTNPSQLAQSRKLIYKGELHD</sequence>
<organism evidence="1 2">
    <name type="scientific">Streptococcus sanguinis</name>
    <dbReference type="NCBI Taxonomy" id="1305"/>
    <lineage>
        <taxon>Bacteria</taxon>
        <taxon>Bacillati</taxon>
        <taxon>Bacillota</taxon>
        <taxon>Bacilli</taxon>
        <taxon>Lactobacillales</taxon>
        <taxon>Streptococcaceae</taxon>
        <taxon>Streptococcus</taxon>
    </lineage>
</organism>
<gene>
    <name evidence="1" type="ORF">D8888_00410</name>
</gene>
<comment type="caution">
    <text evidence="1">The sequence shown here is derived from an EMBL/GenBank/DDBJ whole genome shotgun (WGS) entry which is preliminary data.</text>
</comment>
<dbReference type="Gene3D" id="3.90.1720.10">
    <property type="entry name" value="endopeptidase domain like (from Nostoc punctiforme)"/>
    <property type="match status" value="1"/>
</dbReference>
<accession>A0AAE8FY08</accession>